<feature type="region of interest" description="Disordered" evidence="1">
    <location>
        <begin position="91"/>
        <end position="123"/>
    </location>
</feature>
<gene>
    <name evidence="2" type="ORF">CCMP2556_LOCUS29460</name>
</gene>
<reference evidence="2 3" key="1">
    <citation type="submission" date="2024-02" db="EMBL/GenBank/DDBJ databases">
        <authorList>
            <person name="Chen Y."/>
            <person name="Shah S."/>
            <person name="Dougan E. K."/>
            <person name="Thang M."/>
            <person name="Chan C."/>
        </authorList>
    </citation>
    <scope>NUCLEOTIDE SEQUENCE [LARGE SCALE GENOMIC DNA]</scope>
</reference>
<evidence type="ECO:0000256" key="1">
    <source>
        <dbReference type="SAM" id="MobiDB-lite"/>
    </source>
</evidence>
<dbReference type="EMBL" id="CAXAMN010021465">
    <property type="protein sequence ID" value="CAK9059845.1"/>
    <property type="molecule type" value="Genomic_DNA"/>
</dbReference>
<dbReference type="Proteomes" id="UP001642484">
    <property type="component" value="Unassembled WGS sequence"/>
</dbReference>
<comment type="caution">
    <text evidence="2">The sequence shown here is derived from an EMBL/GenBank/DDBJ whole genome shotgun (WGS) entry which is preliminary data.</text>
</comment>
<keyword evidence="3" id="KW-1185">Reference proteome</keyword>
<sequence length="123" mass="12948">MLDLESGDSGAKLKPKGSTKEPTSGPTPGGNVIKIETREGSMNSDTITYFFSGSEEMPLITVEETKLDGPCTHSTGLTVTIQEPGALDRTRLRGTEDRATRHGGVELSSASLPGGEEGASRLR</sequence>
<organism evidence="2 3">
    <name type="scientific">Durusdinium trenchii</name>
    <dbReference type="NCBI Taxonomy" id="1381693"/>
    <lineage>
        <taxon>Eukaryota</taxon>
        <taxon>Sar</taxon>
        <taxon>Alveolata</taxon>
        <taxon>Dinophyceae</taxon>
        <taxon>Suessiales</taxon>
        <taxon>Symbiodiniaceae</taxon>
        <taxon>Durusdinium</taxon>
    </lineage>
</organism>
<evidence type="ECO:0000313" key="2">
    <source>
        <dbReference type="EMBL" id="CAK9059845.1"/>
    </source>
</evidence>
<evidence type="ECO:0000313" key="3">
    <source>
        <dbReference type="Proteomes" id="UP001642484"/>
    </source>
</evidence>
<protein>
    <submittedName>
        <fullName evidence="2">Uncharacterized protein</fullName>
    </submittedName>
</protein>
<accession>A0ABP0N7T1</accession>
<name>A0ABP0N7T1_9DINO</name>
<feature type="region of interest" description="Disordered" evidence="1">
    <location>
        <begin position="1"/>
        <end position="39"/>
    </location>
</feature>
<feature type="compositionally biased region" description="Basic and acidic residues" evidence="1">
    <location>
        <begin position="91"/>
        <end position="104"/>
    </location>
</feature>
<proteinExistence type="predicted"/>